<dbReference type="EMBL" id="BOOB01000003">
    <property type="protein sequence ID" value="GIH30089.1"/>
    <property type="molecule type" value="Genomic_DNA"/>
</dbReference>
<comment type="caution">
    <text evidence="1">The sequence shown here is derived from an EMBL/GenBank/DDBJ whole genome shotgun (WGS) entry which is preliminary data.</text>
</comment>
<accession>A0ABQ4F5J8</accession>
<reference evidence="1 2" key="1">
    <citation type="submission" date="2021-01" db="EMBL/GenBank/DDBJ databases">
        <title>Whole genome shotgun sequence of Microbispora amethystogenes NBRC 101907.</title>
        <authorList>
            <person name="Komaki H."/>
            <person name="Tamura T."/>
        </authorList>
    </citation>
    <scope>NUCLEOTIDE SEQUENCE [LARGE SCALE GENOMIC DNA]</scope>
    <source>
        <strain evidence="1 2">NBRC 101907</strain>
    </source>
</reference>
<evidence type="ECO:0000313" key="1">
    <source>
        <dbReference type="EMBL" id="GIH30089.1"/>
    </source>
</evidence>
<keyword evidence="2" id="KW-1185">Reference proteome</keyword>
<sequence>MINVPLVARSDCEVDVHDGTFFVVDVSLSPGPCESPESGWLTLSAEDDLVSLALEVWDEEPEDPREVWTDVSRVLRSETGEICAMEPYTDVRDGFLLLGEPGRSWNVRVHTWADNEADPRERFLVRFWPREAPVGRRTRRSSID</sequence>
<protein>
    <submittedName>
        <fullName evidence="1">Uncharacterized protein</fullName>
    </submittedName>
</protein>
<organism evidence="1 2">
    <name type="scientific">Microbispora amethystogenes</name>
    <dbReference type="NCBI Taxonomy" id="1427754"/>
    <lineage>
        <taxon>Bacteria</taxon>
        <taxon>Bacillati</taxon>
        <taxon>Actinomycetota</taxon>
        <taxon>Actinomycetes</taxon>
        <taxon>Streptosporangiales</taxon>
        <taxon>Streptosporangiaceae</taxon>
        <taxon>Microbispora</taxon>
    </lineage>
</organism>
<evidence type="ECO:0000313" key="2">
    <source>
        <dbReference type="Proteomes" id="UP000651728"/>
    </source>
</evidence>
<dbReference type="RefSeq" id="WP_204283500.1">
    <property type="nucleotide sequence ID" value="NZ_BAABEJ010000001.1"/>
</dbReference>
<proteinExistence type="predicted"/>
<dbReference type="Proteomes" id="UP000651728">
    <property type="component" value="Unassembled WGS sequence"/>
</dbReference>
<name>A0ABQ4F5J8_9ACTN</name>
<gene>
    <name evidence="1" type="ORF">Mam01_02530</name>
</gene>